<name>A0A0X8FMD6_9LACT</name>
<reference evidence="2" key="2">
    <citation type="submission" date="2016-01" db="EMBL/GenBank/DDBJ databases">
        <title>Six Aerococcus type strain genome sequencing and assembly using PacBio and Illumina Hiseq.</title>
        <authorList>
            <person name="Carkaci D."/>
            <person name="Dargis R."/>
            <person name="Nielsen X.C."/>
            <person name="Skovgaard O."/>
            <person name="Fuursted K."/>
            <person name="Christensen J.J."/>
        </authorList>
    </citation>
    <scope>NUCLEOTIDE SEQUENCE [LARGE SCALE GENOMIC DNA]</scope>
    <source>
        <strain evidence="2">CCUG42038B</strain>
    </source>
</reference>
<protein>
    <submittedName>
        <fullName evidence="1">Uncharacterized protein</fullName>
    </submittedName>
</protein>
<keyword evidence="2" id="KW-1185">Reference proteome</keyword>
<dbReference type="RefSeq" id="WP_067980775.1">
    <property type="nucleotide sequence ID" value="NZ_CP014163.1"/>
</dbReference>
<dbReference type="Proteomes" id="UP000062260">
    <property type="component" value="Chromosome"/>
</dbReference>
<dbReference type="KEGG" id="auh:AWM75_08410"/>
<reference evidence="1 2" key="1">
    <citation type="journal article" date="2016" name="Genome Announc.">
        <title>Complete Genome Sequences of Aerococcus christensenii CCUG 28831T, Aerococcus sanguinicola CCUG 43001T, Aerococcus urinae CCUG 36881T, Aerococcus urinaeequi CCUG 28094T, Aerococcus urinaehominis CCUG 42038 BT, and Aerococcus viridans CCUG 4311T.</title>
        <authorList>
            <person name="Carkaci D."/>
            <person name="Dargis R."/>
            <person name="Nielsen X.C."/>
            <person name="Skovgaard O."/>
            <person name="Fuursted K."/>
            <person name="Christensen J.J."/>
        </authorList>
    </citation>
    <scope>NUCLEOTIDE SEQUENCE [LARGE SCALE GENOMIC DNA]</scope>
    <source>
        <strain evidence="1 2">CCUG42038B</strain>
    </source>
</reference>
<accession>A0A0X8FMD6</accession>
<dbReference type="EMBL" id="CP014163">
    <property type="protein sequence ID" value="AMB99992.1"/>
    <property type="molecule type" value="Genomic_DNA"/>
</dbReference>
<evidence type="ECO:0000313" key="1">
    <source>
        <dbReference type="EMBL" id="AMB99992.1"/>
    </source>
</evidence>
<gene>
    <name evidence="1" type="ORF">AWM75_08410</name>
</gene>
<proteinExistence type="predicted"/>
<dbReference type="OrthoDB" id="2134946at2"/>
<evidence type="ECO:0000313" key="2">
    <source>
        <dbReference type="Proteomes" id="UP000062260"/>
    </source>
</evidence>
<dbReference type="STRING" id="128944.AWM75_08410"/>
<organism evidence="1 2">
    <name type="scientific">Aerococcus urinaehominis</name>
    <dbReference type="NCBI Taxonomy" id="128944"/>
    <lineage>
        <taxon>Bacteria</taxon>
        <taxon>Bacillati</taxon>
        <taxon>Bacillota</taxon>
        <taxon>Bacilli</taxon>
        <taxon>Lactobacillales</taxon>
        <taxon>Aerococcaceae</taxon>
        <taxon>Aerococcus</taxon>
    </lineage>
</organism>
<sequence length="100" mass="11484">MKYLNPYMRKVKNTHPLMVACNLCEADILVYQKGGRGNLIKLQFPRIIESEFKLDPDQGALICPFCQAQLGSLSEYKGNPTYYLIRGLTNSQRLSHYKMP</sequence>
<dbReference type="AlphaFoldDB" id="A0A0X8FMD6"/>